<evidence type="ECO:0000259" key="3">
    <source>
        <dbReference type="Pfam" id="PF05368"/>
    </source>
</evidence>
<evidence type="ECO:0000313" key="4">
    <source>
        <dbReference type="EMBL" id="PNP46822.1"/>
    </source>
</evidence>
<dbReference type="Gene3D" id="3.40.50.720">
    <property type="entry name" value="NAD(P)-binding Rossmann-like Domain"/>
    <property type="match status" value="1"/>
</dbReference>
<dbReference type="Proteomes" id="UP000236546">
    <property type="component" value="Unassembled WGS sequence"/>
</dbReference>
<dbReference type="Pfam" id="PF05368">
    <property type="entry name" value="NmrA"/>
    <property type="match status" value="2"/>
</dbReference>
<feature type="domain" description="NmrA-like" evidence="3">
    <location>
        <begin position="153"/>
        <end position="253"/>
    </location>
</feature>
<dbReference type="InterPro" id="IPR036291">
    <property type="entry name" value="NAD(P)-bd_dom_sf"/>
</dbReference>
<dbReference type="AlphaFoldDB" id="A0A2K0TMR0"/>
<comment type="similarity">
    <text evidence="1">Belongs to the NmrA-type oxidoreductase family.</text>
</comment>
<organism evidence="4 5">
    <name type="scientific">Trichoderma gamsii</name>
    <dbReference type="NCBI Taxonomy" id="398673"/>
    <lineage>
        <taxon>Eukaryota</taxon>
        <taxon>Fungi</taxon>
        <taxon>Dikarya</taxon>
        <taxon>Ascomycota</taxon>
        <taxon>Pezizomycotina</taxon>
        <taxon>Sordariomycetes</taxon>
        <taxon>Hypocreomycetidae</taxon>
        <taxon>Hypocreales</taxon>
        <taxon>Hypocreaceae</taxon>
        <taxon>Trichoderma</taxon>
    </lineage>
</organism>
<dbReference type="OrthoDB" id="300709at2759"/>
<feature type="domain" description="NmrA-like" evidence="3">
    <location>
        <begin position="5"/>
        <end position="82"/>
    </location>
</feature>
<gene>
    <name evidence="4" type="ORF">TGAMA5MH_01774</name>
</gene>
<sequence>MASIKRVAILGGTGAQGSSVVKNLSKAGTFEITVPTRNPSSAEAQAIGALPNVKLLQADYLTEAGLRSILANQDGVYFNMNSFAVTEPFVYFWTFRAYEIAVQSGLKLFVLPAGPNRYEAHGYKEEFRNVHGVISGRLSDWLSHQPADILPWCITYGGVYAEMLWTLLQPRVRDDGVYEFAAPIGDGNIPFTPLEDYGTRVRWIFEHPEASTGKILSWGVMYTSYKDLVQAFEETTGKQAVFKNLTQDEWFDRMRVYKDPETKFPNSGLPEDDTTFTWRQTFGAWWNFWKYNDRIRDPKREEEAAAYADEVHPARHKTIKDWMVANKYTGTR</sequence>
<dbReference type="SUPFAM" id="SSF51735">
    <property type="entry name" value="NAD(P)-binding Rossmann-fold domains"/>
    <property type="match status" value="1"/>
</dbReference>
<dbReference type="EMBL" id="MTYH01000014">
    <property type="protein sequence ID" value="PNP46822.1"/>
    <property type="molecule type" value="Genomic_DNA"/>
</dbReference>
<dbReference type="PANTHER" id="PTHR42748:SF14">
    <property type="entry name" value="SNOAL-LIKE DOMAIN-CONTAINING PROTEIN"/>
    <property type="match status" value="1"/>
</dbReference>
<evidence type="ECO:0000256" key="2">
    <source>
        <dbReference type="ARBA" id="ARBA00022857"/>
    </source>
</evidence>
<proteinExistence type="inferred from homology"/>
<keyword evidence="2" id="KW-0521">NADP</keyword>
<dbReference type="GO" id="GO:0005634">
    <property type="term" value="C:nucleus"/>
    <property type="evidence" value="ECO:0007669"/>
    <property type="project" value="TreeGrafter"/>
</dbReference>
<accession>A0A2K0TMR0</accession>
<reference evidence="4 5" key="1">
    <citation type="submission" date="2017-02" db="EMBL/GenBank/DDBJ databases">
        <title>Genomes of Trichoderma spp. with biocontrol activity.</title>
        <authorList>
            <person name="Gardiner D."/>
            <person name="Kazan K."/>
            <person name="Vos C."/>
            <person name="Harvey P."/>
        </authorList>
    </citation>
    <scope>NUCLEOTIDE SEQUENCE [LARGE SCALE GENOMIC DNA]</scope>
    <source>
        <strain evidence="4 5">A5MH</strain>
    </source>
</reference>
<evidence type="ECO:0000256" key="1">
    <source>
        <dbReference type="ARBA" id="ARBA00006328"/>
    </source>
</evidence>
<name>A0A2K0TMR0_9HYPO</name>
<dbReference type="InterPro" id="IPR008030">
    <property type="entry name" value="NmrA-like"/>
</dbReference>
<protein>
    <recommendedName>
        <fullName evidence="3">NmrA-like domain-containing protein</fullName>
    </recommendedName>
</protein>
<evidence type="ECO:0000313" key="5">
    <source>
        <dbReference type="Proteomes" id="UP000236546"/>
    </source>
</evidence>
<dbReference type="PANTHER" id="PTHR42748">
    <property type="entry name" value="NITROGEN METABOLITE REPRESSION PROTEIN NMRA FAMILY MEMBER"/>
    <property type="match status" value="1"/>
</dbReference>
<comment type="caution">
    <text evidence="4">The sequence shown here is derived from an EMBL/GenBank/DDBJ whole genome shotgun (WGS) entry which is preliminary data.</text>
</comment>
<dbReference type="InterPro" id="IPR051164">
    <property type="entry name" value="NmrA-like_oxidored"/>
</dbReference>